<dbReference type="InterPro" id="IPR027417">
    <property type="entry name" value="P-loop_NTPase"/>
</dbReference>
<keyword evidence="3 4" id="KW-0238">DNA-binding</keyword>
<proteinExistence type="inferred from homology"/>
<evidence type="ECO:0000313" key="8">
    <source>
        <dbReference type="Proteomes" id="UP000031512"/>
    </source>
</evidence>
<dbReference type="PRINTS" id="PR01657">
    <property type="entry name" value="MCMFAMILY"/>
</dbReference>
<dbReference type="eggNOG" id="KOG0479">
    <property type="taxonomic scope" value="Eukaryota"/>
</dbReference>
<dbReference type="SUPFAM" id="SSF52540">
    <property type="entry name" value="P-loop containing nucleoside triphosphate hydrolases"/>
    <property type="match status" value="1"/>
</dbReference>
<feature type="domain" description="MCM C-terminal AAA(+) ATPase" evidence="6">
    <location>
        <begin position="369"/>
        <end position="577"/>
    </location>
</feature>
<dbReference type="EMBL" id="CP001669">
    <property type="protein sequence ID" value="AFZ79984.1"/>
    <property type="molecule type" value="Genomic_DNA"/>
</dbReference>
<keyword evidence="8" id="KW-1185">Reference proteome</keyword>
<evidence type="ECO:0000313" key="7">
    <source>
        <dbReference type="EMBL" id="AFZ79984.1"/>
    </source>
</evidence>
<dbReference type="GO" id="GO:0005634">
    <property type="term" value="C:nucleus"/>
    <property type="evidence" value="ECO:0007669"/>
    <property type="project" value="TreeGrafter"/>
</dbReference>
<dbReference type="InterPro" id="IPR012340">
    <property type="entry name" value="NA-bd_OB-fold"/>
</dbReference>
<dbReference type="VEuPathDB" id="PiroplasmaDB:BEWA_028330"/>
<reference evidence="7 8" key="1">
    <citation type="journal article" date="2012" name="BMC Genomics">
        <title>Comparative genomic analysis and phylogenetic position of Theileria equi.</title>
        <authorList>
            <person name="Kappmeyer L.S."/>
            <person name="Thiagarajan M."/>
            <person name="Herndon D.R."/>
            <person name="Ramsay J.D."/>
            <person name="Caler E."/>
            <person name="Djikeng A."/>
            <person name="Gillespie J.J."/>
            <person name="Lau A.O."/>
            <person name="Roalson E.H."/>
            <person name="Silva J.C."/>
            <person name="Silva M.G."/>
            <person name="Suarez C.E."/>
            <person name="Ueti M.W."/>
            <person name="Nene V.M."/>
            <person name="Mealey R.H."/>
            <person name="Knowles D.P."/>
            <person name="Brayton K.A."/>
        </authorList>
    </citation>
    <scope>NUCLEOTIDE SEQUENCE [LARGE SCALE GENOMIC DNA]</scope>
    <source>
        <strain evidence="7 8">WA</strain>
    </source>
</reference>
<dbReference type="GO" id="GO:1902975">
    <property type="term" value="P:mitotic DNA replication initiation"/>
    <property type="evidence" value="ECO:0007669"/>
    <property type="project" value="TreeGrafter"/>
</dbReference>
<dbReference type="Pfam" id="PF17207">
    <property type="entry name" value="MCM_OB"/>
    <property type="match status" value="1"/>
</dbReference>
<name>L0AYM6_THEEQ</name>
<dbReference type="Gene3D" id="2.40.50.140">
    <property type="entry name" value="Nucleic acid-binding proteins"/>
    <property type="match status" value="1"/>
</dbReference>
<dbReference type="STRING" id="1537102.L0AYM6"/>
<dbReference type="InterPro" id="IPR001208">
    <property type="entry name" value="MCM_dom"/>
</dbReference>
<dbReference type="GO" id="GO:0006271">
    <property type="term" value="P:DNA strand elongation involved in DNA replication"/>
    <property type="evidence" value="ECO:0007669"/>
    <property type="project" value="TreeGrafter"/>
</dbReference>
<accession>L0AYM6</accession>
<evidence type="ECO:0000256" key="4">
    <source>
        <dbReference type="RuleBase" id="RU004070"/>
    </source>
</evidence>
<dbReference type="CDD" id="cd17706">
    <property type="entry name" value="MCM"/>
    <property type="match status" value="1"/>
</dbReference>
<dbReference type="Gene3D" id="3.40.50.300">
    <property type="entry name" value="P-loop containing nucleotide triphosphate hydrolases"/>
    <property type="match status" value="1"/>
</dbReference>
<dbReference type="OrthoDB" id="1882346at2759"/>
<dbReference type="SMART" id="SM00382">
    <property type="entry name" value="AAA"/>
    <property type="match status" value="1"/>
</dbReference>
<dbReference type="PROSITE" id="PS50051">
    <property type="entry name" value="MCM_2"/>
    <property type="match status" value="1"/>
</dbReference>
<sequence>MRVWLVLSTLDSFWYIRLTDPFLYNALSTKQSELSIDRRLAKLNQDVLAEYEEARQALLTNQQSYRALVERFLTFASESKQIYTKTAELYEQTSKQWITEDGGDIHPPLHLRLVINVSILYAKADKEALTKLLLKSPYVAYQAFEDAIAEIWKGFDTKIALPSPKLGICGWLGRHHVTPRGLSSSMINTLIAVEGVVNKCSTVSPKLSQSVYVGEPLYDTMNLKEKSVYVRPHYDLTDFTKTIMDNGAPPPVDPLGEVVHRQEIGLSTYRNYQTFVIQEAPEDSSIGQMPRYVSVIVQDDLCNVIKCGDRVRVWGIYRTATGKADHTNTGIGRPFLVANNIAVKDKTTSVHITSEDIRKFHLLASRDDVLACLTRSIAPSICGHEIVKRGILLQLVGGRECDGGRGDGGHRIRGDIHVLLVGDPGCGKSQLLRYVMALMPNTVSTTGRGSTGVGLTAAVVQDESGERRVEGGAMVMGDRRIVCIDEFDKMPTSDRVAIHEVLEQQTVTVAKAGIHTTLNARCTVLAAANPLYGCWSDDLDLTQQLHFEKSLLSRFDLIYIIRDASTEVQDDKISEAILRNITQKSKPIRVARTKTGNSCVIQPRDEDLNQSIHYNMLTNGERTIQEEHRTPKKMRLSGNVDDVFRNRSEMTYIDALGREYDILDSDFLRKYVYYCKNVYYREMEATKGWKPYPEISETAMEEIKNLYIELREKVRTTKCLQTVSPRTLEAIIRLSTAHAKLKLNRWVTKENVQAVRILLNHTLFGEAIPDEDEIGEEEPDDDSDYGPAKSPRKKRTRGRKKTSKRSETLYEETPQGHTLEDVQAIEDVEPMDEDGTTPYGGTALDQDEEDPSTLHSATLPSQISDEHTVTLLTCLKNLDAGDGVDLTDLYIAFKKHAQISMNDFKALLQGLHNSENAPIVYSEDDNRIYSC</sequence>
<dbReference type="GO" id="GO:0003697">
    <property type="term" value="F:single-stranded DNA binding"/>
    <property type="evidence" value="ECO:0007669"/>
    <property type="project" value="TreeGrafter"/>
</dbReference>
<dbReference type="PANTHER" id="PTHR11630">
    <property type="entry name" value="DNA REPLICATION LICENSING FACTOR MCM FAMILY MEMBER"/>
    <property type="match status" value="1"/>
</dbReference>
<keyword evidence="1 4" id="KW-0547">Nucleotide-binding</keyword>
<evidence type="ECO:0000259" key="6">
    <source>
        <dbReference type="PROSITE" id="PS50051"/>
    </source>
</evidence>
<dbReference type="Proteomes" id="UP000031512">
    <property type="component" value="Chromosome 1"/>
</dbReference>
<dbReference type="KEGG" id="beq:BEWA_028330"/>
<keyword evidence="2 4" id="KW-0067">ATP-binding</keyword>
<dbReference type="InterPro" id="IPR031327">
    <property type="entry name" value="MCM"/>
</dbReference>
<feature type="compositionally biased region" description="Acidic residues" evidence="5">
    <location>
        <begin position="769"/>
        <end position="784"/>
    </location>
</feature>
<evidence type="ECO:0000256" key="3">
    <source>
        <dbReference type="ARBA" id="ARBA00023125"/>
    </source>
</evidence>
<gene>
    <name evidence="7" type="ORF">BEWA_028330</name>
</gene>
<dbReference type="InterPro" id="IPR033762">
    <property type="entry name" value="MCM_OB"/>
</dbReference>
<evidence type="ECO:0000256" key="1">
    <source>
        <dbReference type="ARBA" id="ARBA00022741"/>
    </source>
</evidence>
<dbReference type="GO" id="GO:0000727">
    <property type="term" value="P:double-strand break repair via break-induced replication"/>
    <property type="evidence" value="ECO:0007669"/>
    <property type="project" value="TreeGrafter"/>
</dbReference>
<feature type="region of interest" description="Disordered" evidence="5">
    <location>
        <begin position="769"/>
        <end position="855"/>
    </location>
</feature>
<feature type="compositionally biased region" description="Acidic residues" evidence="5">
    <location>
        <begin position="823"/>
        <end position="835"/>
    </location>
</feature>
<dbReference type="GO" id="GO:0005524">
    <property type="term" value="F:ATP binding"/>
    <property type="evidence" value="ECO:0007669"/>
    <property type="project" value="UniProtKB-KW"/>
</dbReference>
<dbReference type="GO" id="GO:0017116">
    <property type="term" value="F:single-stranded DNA helicase activity"/>
    <property type="evidence" value="ECO:0007669"/>
    <property type="project" value="TreeGrafter"/>
</dbReference>
<dbReference type="Gene3D" id="2.20.28.10">
    <property type="match status" value="1"/>
</dbReference>
<dbReference type="Pfam" id="PF00493">
    <property type="entry name" value="MCM"/>
    <property type="match status" value="1"/>
</dbReference>
<protein>
    <submittedName>
        <fullName evidence="7">DNA replication licensing factor MCM3, putative</fullName>
    </submittedName>
</protein>
<dbReference type="InterPro" id="IPR041562">
    <property type="entry name" value="MCM_lid"/>
</dbReference>
<dbReference type="RefSeq" id="XP_004829650.1">
    <property type="nucleotide sequence ID" value="XM_004829593.1"/>
</dbReference>
<feature type="compositionally biased region" description="Basic residues" evidence="5">
    <location>
        <begin position="790"/>
        <end position="803"/>
    </location>
</feature>
<comment type="similarity">
    <text evidence="4">Belongs to the MCM family.</text>
</comment>
<dbReference type="SMART" id="SM00350">
    <property type="entry name" value="MCM"/>
    <property type="match status" value="1"/>
</dbReference>
<dbReference type="PANTHER" id="PTHR11630:SF46">
    <property type="entry name" value="DNA REPLICATION LICENSING FACTOR MCM3-RELATED"/>
    <property type="match status" value="1"/>
</dbReference>
<evidence type="ECO:0000256" key="5">
    <source>
        <dbReference type="SAM" id="MobiDB-lite"/>
    </source>
</evidence>
<dbReference type="GO" id="GO:0042555">
    <property type="term" value="C:MCM complex"/>
    <property type="evidence" value="ECO:0007669"/>
    <property type="project" value="TreeGrafter"/>
</dbReference>
<dbReference type="InterPro" id="IPR003593">
    <property type="entry name" value="AAA+_ATPase"/>
</dbReference>
<dbReference type="SUPFAM" id="SSF50249">
    <property type="entry name" value="Nucleic acid-binding proteins"/>
    <property type="match status" value="1"/>
</dbReference>
<organism evidence="7 8">
    <name type="scientific">Theileria equi strain WA</name>
    <dbReference type="NCBI Taxonomy" id="1537102"/>
    <lineage>
        <taxon>Eukaryota</taxon>
        <taxon>Sar</taxon>
        <taxon>Alveolata</taxon>
        <taxon>Apicomplexa</taxon>
        <taxon>Aconoidasida</taxon>
        <taxon>Piroplasmida</taxon>
        <taxon>Theileriidae</taxon>
        <taxon>Theileria</taxon>
    </lineage>
</organism>
<dbReference type="AlphaFoldDB" id="L0AYM6"/>
<dbReference type="Pfam" id="PF17855">
    <property type="entry name" value="MCM_lid"/>
    <property type="match status" value="1"/>
</dbReference>
<evidence type="ECO:0000256" key="2">
    <source>
        <dbReference type="ARBA" id="ARBA00022840"/>
    </source>
</evidence>
<dbReference type="GeneID" id="15805998"/>